<name>A0A5M3W071_9ACTN</name>
<dbReference type="SUPFAM" id="SSF51726">
    <property type="entry name" value="UROD/MetE-like"/>
    <property type="match status" value="1"/>
</dbReference>
<proteinExistence type="predicted"/>
<dbReference type="Proteomes" id="UP000334990">
    <property type="component" value="Unassembled WGS sequence"/>
</dbReference>
<dbReference type="EMBL" id="BLAD01000042">
    <property type="protein sequence ID" value="GER99967.1"/>
    <property type="molecule type" value="Genomic_DNA"/>
</dbReference>
<dbReference type="CDD" id="cd03310">
    <property type="entry name" value="CIMS_like"/>
    <property type="match status" value="1"/>
</dbReference>
<gene>
    <name evidence="3" type="ORF">Acor_20310</name>
</gene>
<dbReference type="GO" id="GO:0009086">
    <property type="term" value="P:methionine biosynthetic process"/>
    <property type="evidence" value="ECO:0007669"/>
    <property type="project" value="InterPro"/>
</dbReference>
<sequence>MVSKLGPVTDYPWDEGSATGVGSHPGEDGRPPLKTVFDELPVPYLPELPGRGVGADLIGRTASLLVELPVEVQPSGWRFSDRPGRDFKRARDHLLRDLDLLEEESQGYAGAFKIQICGPWTLAGAIELRYGDKTLADKGAVRDLVDSLADGLAAHVADVRKRVPGAELIVQIDEPGLPGVLAGMVPTASGFGRIAAVEAQVAAERLGRVLSVADFPIVHCCAPQVPFSVLGTAGARGISLDASLLRRADEDHIGEAIEAGTAFLLGVVPGVDSRLPAPNVAAKPAVELWRRLGFRPEDLARQVVLTPRCGLAGASPGYAKAALIRCREAARVLREDPEAE</sequence>
<accession>A0A5M3W071</accession>
<organism evidence="3 4">
    <name type="scientific">Acrocarpospora corrugata</name>
    <dbReference type="NCBI Taxonomy" id="35763"/>
    <lineage>
        <taxon>Bacteria</taxon>
        <taxon>Bacillati</taxon>
        <taxon>Actinomycetota</taxon>
        <taxon>Actinomycetes</taxon>
        <taxon>Streptosporangiales</taxon>
        <taxon>Streptosporangiaceae</taxon>
        <taxon>Acrocarpospora</taxon>
    </lineage>
</organism>
<feature type="domain" description="Cobalamin-independent methionine synthase MetE C-terminal/archaeal" evidence="2">
    <location>
        <begin position="126"/>
        <end position="331"/>
    </location>
</feature>
<keyword evidence="4" id="KW-1185">Reference proteome</keyword>
<dbReference type="GO" id="GO:0003871">
    <property type="term" value="F:5-methyltetrahydropteroyltriglutamate-homocysteine S-methyltransferase activity"/>
    <property type="evidence" value="ECO:0007669"/>
    <property type="project" value="InterPro"/>
</dbReference>
<dbReference type="GO" id="GO:0008270">
    <property type="term" value="F:zinc ion binding"/>
    <property type="evidence" value="ECO:0007669"/>
    <property type="project" value="InterPro"/>
</dbReference>
<dbReference type="Gene3D" id="3.20.20.210">
    <property type="match status" value="1"/>
</dbReference>
<comment type="caution">
    <text evidence="3">The sequence shown here is derived from an EMBL/GenBank/DDBJ whole genome shotgun (WGS) entry which is preliminary data.</text>
</comment>
<dbReference type="InterPro" id="IPR038071">
    <property type="entry name" value="UROD/MetE-like_sf"/>
</dbReference>
<evidence type="ECO:0000259" key="2">
    <source>
        <dbReference type="Pfam" id="PF01717"/>
    </source>
</evidence>
<dbReference type="OrthoDB" id="5242426at2"/>
<dbReference type="AlphaFoldDB" id="A0A5M3W071"/>
<protein>
    <recommendedName>
        <fullName evidence="2">Cobalamin-independent methionine synthase MetE C-terminal/archaeal domain-containing protein</fullName>
    </recommendedName>
</protein>
<evidence type="ECO:0000313" key="3">
    <source>
        <dbReference type="EMBL" id="GER99967.1"/>
    </source>
</evidence>
<dbReference type="InterPro" id="IPR002629">
    <property type="entry name" value="Met_Synth_C/arc"/>
</dbReference>
<evidence type="ECO:0000313" key="4">
    <source>
        <dbReference type="Proteomes" id="UP000334990"/>
    </source>
</evidence>
<feature type="region of interest" description="Disordered" evidence="1">
    <location>
        <begin position="1"/>
        <end position="32"/>
    </location>
</feature>
<reference evidence="3 4" key="1">
    <citation type="submission" date="2019-10" db="EMBL/GenBank/DDBJ databases">
        <title>Whole genome shotgun sequence of Acrocarpospora corrugata NBRC 13972.</title>
        <authorList>
            <person name="Ichikawa N."/>
            <person name="Kimura A."/>
            <person name="Kitahashi Y."/>
            <person name="Komaki H."/>
            <person name="Oguchi A."/>
        </authorList>
    </citation>
    <scope>NUCLEOTIDE SEQUENCE [LARGE SCALE GENOMIC DNA]</scope>
    <source>
        <strain evidence="3 4">NBRC 13972</strain>
    </source>
</reference>
<evidence type="ECO:0000256" key="1">
    <source>
        <dbReference type="SAM" id="MobiDB-lite"/>
    </source>
</evidence>
<dbReference type="Pfam" id="PF01717">
    <property type="entry name" value="Meth_synt_2"/>
    <property type="match status" value="1"/>
</dbReference>